<keyword evidence="5 8" id="KW-0808">Transferase</keyword>
<comment type="caution">
    <text evidence="8">Lacks conserved residue(s) required for the propagation of feature annotation.</text>
</comment>
<dbReference type="STRING" id="117157.SAMN04489717_0493"/>
<dbReference type="UniPathway" id="UPA00140">
    <property type="reaction ID" value="UER00205"/>
</dbReference>
<comment type="pathway">
    <text evidence="3 8">Sulfur metabolism; hydrogen sulfide biosynthesis; sulfite from sulfate: step 2/3.</text>
</comment>
<evidence type="ECO:0000256" key="1">
    <source>
        <dbReference type="ARBA" id="ARBA00001823"/>
    </source>
</evidence>
<organism evidence="10 11">
    <name type="scientific">Actinopolymorpha singaporensis</name>
    <dbReference type="NCBI Taxonomy" id="117157"/>
    <lineage>
        <taxon>Bacteria</taxon>
        <taxon>Bacillati</taxon>
        <taxon>Actinomycetota</taxon>
        <taxon>Actinomycetes</taxon>
        <taxon>Propionibacteriales</taxon>
        <taxon>Actinopolymorphaceae</taxon>
        <taxon>Actinopolymorpha</taxon>
    </lineage>
</organism>
<dbReference type="InterPro" id="IPR059117">
    <property type="entry name" value="APS_kinase_dom"/>
</dbReference>
<dbReference type="Pfam" id="PF01583">
    <property type="entry name" value="APS_kinase"/>
    <property type="match status" value="1"/>
</dbReference>
<comment type="catalytic activity">
    <reaction evidence="1 8">
        <text>adenosine 5'-phosphosulfate + ATP = 3'-phosphoadenylyl sulfate + ADP + H(+)</text>
        <dbReference type="Rhea" id="RHEA:24152"/>
        <dbReference type="ChEBI" id="CHEBI:15378"/>
        <dbReference type="ChEBI" id="CHEBI:30616"/>
        <dbReference type="ChEBI" id="CHEBI:58243"/>
        <dbReference type="ChEBI" id="CHEBI:58339"/>
        <dbReference type="ChEBI" id="CHEBI:456216"/>
        <dbReference type="EC" id="2.7.1.25"/>
    </reaction>
</comment>
<evidence type="ECO:0000256" key="5">
    <source>
        <dbReference type="ARBA" id="ARBA00022679"/>
    </source>
</evidence>
<keyword evidence="8" id="KW-0418">Kinase</keyword>
<dbReference type="NCBIfam" id="NF003013">
    <property type="entry name" value="PRK03846.1"/>
    <property type="match status" value="1"/>
</dbReference>
<evidence type="ECO:0000313" key="11">
    <source>
        <dbReference type="Proteomes" id="UP000198983"/>
    </source>
</evidence>
<dbReference type="FunFam" id="3.40.50.300:FF:000802">
    <property type="entry name" value="Sulfate adenylyltransferase"/>
    <property type="match status" value="1"/>
</dbReference>
<dbReference type="GO" id="GO:0004020">
    <property type="term" value="F:adenylylsulfate kinase activity"/>
    <property type="evidence" value="ECO:0007669"/>
    <property type="project" value="UniProtKB-UniRule"/>
</dbReference>
<keyword evidence="10" id="KW-0548">Nucleotidyltransferase</keyword>
<keyword evidence="7 8" id="KW-0067">ATP-binding</keyword>
<dbReference type="Proteomes" id="UP000198983">
    <property type="component" value="Chromosome I"/>
</dbReference>
<dbReference type="PANTHER" id="PTHR42700">
    <property type="entry name" value="SULFATE ADENYLYLTRANSFERASE"/>
    <property type="match status" value="1"/>
</dbReference>
<dbReference type="InterPro" id="IPR050512">
    <property type="entry name" value="Sulf_AdTrans/APS_kinase"/>
</dbReference>
<dbReference type="InterPro" id="IPR002891">
    <property type="entry name" value="APS"/>
</dbReference>
<dbReference type="AlphaFoldDB" id="A0A1H1LRS3"/>
<sequence length="430" mass="44804">MSEPDRAGAGADVPRWAPSPREYDDLALALDGILAEVTVAVPADLAPGGDAGAAEFTTAELTDLEGTPVARLDVSAAAETAPGSWTLTGTVTPLRPREDGVFRHLHRTPAQVRDLLGPDGRVAAVLLDAPLDRAALDRVADAVAGYDATVLLALVGAGSPRGVSAHTLVRATLAAAELLPGQPLVVPVPLAARTDPAADLALRELVARAYGDPVRPAVDPDRRGDRERHPAPIAAALGSASRCAHQRGLVVFFTGLSGSGKSTLARRLHDLVLERGDRTVTQLDGDVVRRMLSAGLGFSRADREANIARIGFVAAEVARHGGLAICAPIAPYAATRAEVRRMVEAAGGTFVLIHVATPLAECERRDRKGLYARARAGLIPEFTGISDPYEPPDDADLAIDTSDVTVDDAAAKVLGLLDERGLLSPPPPTP</sequence>
<evidence type="ECO:0000256" key="6">
    <source>
        <dbReference type="ARBA" id="ARBA00022741"/>
    </source>
</evidence>
<keyword evidence="6 8" id="KW-0547">Nucleotide-binding</keyword>
<gene>
    <name evidence="8" type="primary">cysC</name>
    <name evidence="10" type="ORF">SAMN04489717_0493</name>
</gene>
<accession>A0A1H1LRS3</accession>
<feature type="domain" description="APS kinase" evidence="9">
    <location>
        <begin position="247"/>
        <end position="400"/>
    </location>
</feature>
<proteinExistence type="inferred from homology"/>
<evidence type="ECO:0000256" key="8">
    <source>
        <dbReference type="HAMAP-Rule" id="MF_00065"/>
    </source>
</evidence>
<dbReference type="SUPFAM" id="SSF52540">
    <property type="entry name" value="P-loop containing nucleoside triphosphate hydrolases"/>
    <property type="match status" value="1"/>
</dbReference>
<comment type="similarity">
    <text evidence="8">Belongs to the APS kinase family.</text>
</comment>
<dbReference type="Gene3D" id="3.40.50.300">
    <property type="entry name" value="P-loop containing nucleotide triphosphate hydrolases"/>
    <property type="match status" value="1"/>
</dbReference>
<dbReference type="HAMAP" id="MF_00065">
    <property type="entry name" value="Adenylyl_sulf_kinase"/>
    <property type="match status" value="1"/>
</dbReference>
<dbReference type="RefSeq" id="WP_092650150.1">
    <property type="nucleotide sequence ID" value="NZ_LT629732.1"/>
</dbReference>
<dbReference type="EC" id="2.7.1.25" evidence="4 8"/>
<dbReference type="GO" id="GO:0005737">
    <property type="term" value="C:cytoplasm"/>
    <property type="evidence" value="ECO:0007669"/>
    <property type="project" value="TreeGrafter"/>
</dbReference>
<dbReference type="GO" id="GO:0005524">
    <property type="term" value="F:ATP binding"/>
    <property type="evidence" value="ECO:0007669"/>
    <property type="project" value="UniProtKB-UniRule"/>
</dbReference>
<dbReference type="GO" id="GO:0010134">
    <property type="term" value="P:sulfate assimilation via adenylyl sulfate reduction"/>
    <property type="evidence" value="ECO:0007669"/>
    <property type="project" value="TreeGrafter"/>
</dbReference>
<dbReference type="PANTHER" id="PTHR42700:SF1">
    <property type="entry name" value="SULFATE ADENYLYLTRANSFERASE"/>
    <property type="match status" value="1"/>
</dbReference>
<feature type="binding site" evidence="8">
    <location>
        <begin position="255"/>
        <end position="262"/>
    </location>
    <ligand>
        <name>ATP</name>
        <dbReference type="ChEBI" id="CHEBI:30616"/>
    </ligand>
</feature>
<evidence type="ECO:0000259" key="9">
    <source>
        <dbReference type="Pfam" id="PF01583"/>
    </source>
</evidence>
<dbReference type="GO" id="GO:0019379">
    <property type="term" value="P:sulfate assimilation, phosphoadenylyl sulfate reduction by phosphoadenylyl-sulfate reductase (thioredoxin)"/>
    <property type="evidence" value="ECO:0007669"/>
    <property type="project" value="TreeGrafter"/>
</dbReference>
<evidence type="ECO:0000256" key="7">
    <source>
        <dbReference type="ARBA" id="ARBA00022840"/>
    </source>
</evidence>
<dbReference type="CDD" id="cd02027">
    <property type="entry name" value="APSK"/>
    <property type="match status" value="1"/>
</dbReference>
<evidence type="ECO:0000256" key="3">
    <source>
        <dbReference type="ARBA" id="ARBA00004806"/>
    </source>
</evidence>
<evidence type="ECO:0000313" key="10">
    <source>
        <dbReference type="EMBL" id="SDR77221.1"/>
    </source>
</evidence>
<dbReference type="GO" id="GO:0004781">
    <property type="term" value="F:sulfate adenylyltransferase (ATP) activity"/>
    <property type="evidence" value="ECO:0007669"/>
    <property type="project" value="TreeGrafter"/>
</dbReference>
<dbReference type="OrthoDB" id="9804504at2"/>
<keyword evidence="8" id="KW-0597">Phosphoprotein</keyword>
<name>A0A1H1LRS3_9ACTN</name>
<dbReference type="NCBIfam" id="TIGR00455">
    <property type="entry name" value="apsK"/>
    <property type="match status" value="1"/>
</dbReference>
<keyword evidence="11" id="KW-1185">Reference proteome</keyword>
<comment type="function">
    <text evidence="2 8">Catalyzes the synthesis of activated sulfate.</text>
</comment>
<dbReference type="EMBL" id="LT629732">
    <property type="protein sequence ID" value="SDR77221.1"/>
    <property type="molecule type" value="Genomic_DNA"/>
</dbReference>
<dbReference type="InterPro" id="IPR027417">
    <property type="entry name" value="P-loop_NTPase"/>
</dbReference>
<evidence type="ECO:0000256" key="4">
    <source>
        <dbReference type="ARBA" id="ARBA00012121"/>
    </source>
</evidence>
<protein>
    <recommendedName>
        <fullName evidence="4 8">Adenylyl-sulfate kinase</fullName>
        <ecNumber evidence="4 8">2.7.1.25</ecNumber>
    </recommendedName>
    <alternativeName>
        <fullName evidence="8">APS kinase</fullName>
    </alternativeName>
    <alternativeName>
        <fullName evidence="8">ATP adenosine-5'-phosphosulfate 3'-phosphotransferase</fullName>
    </alternativeName>
    <alternativeName>
        <fullName evidence="8">Adenosine-5'-phosphosulfate kinase</fullName>
    </alternativeName>
</protein>
<dbReference type="GO" id="GO:0070814">
    <property type="term" value="P:hydrogen sulfide biosynthetic process"/>
    <property type="evidence" value="ECO:0007669"/>
    <property type="project" value="UniProtKB-UniRule"/>
</dbReference>
<evidence type="ECO:0000256" key="2">
    <source>
        <dbReference type="ARBA" id="ARBA00002632"/>
    </source>
</evidence>
<reference evidence="10 11" key="1">
    <citation type="submission" date="2016-10" db="EMBL/GenBank/DDBJ databases">
        <authorList>
            <person name="de Groot N.N."/>
        </authorList>
    </citation>
    <scope>NUCLEOTIDE SEQUENCE [LARGE SCALE GENOMIC DNA]</scope>
    <source>
        <strain evidence="10 11">DSM 22024</strain>
    </source>
</reference>